<evidence type="ECO:0000256" key="2">
    <source>
        <dbReference type="ARBA" id="ARBA00007400"/>
    </source>
</evidence>
<dbReference type="EMBL" id="CP043529">
    <property type="protein sequence ID" value="QEW37022.1"/>
    <property type="molecule type" value="Genomic_DNA"/>
</dbReference>
<dbReference type="InterPro" id="IPR002656">
    <property type="entry name" value="Acyl_transf_3_dom"/>
</dbReference>
<organism evidence="10 11">
    <name type="scientific">Phocaeicola vulgatus</name>
    <name type="common">Bacteroides vulgatus</name>
    <dbReference type="NCBI Taxonomy" id="821"/>
    <lineage>
        <taxon>Bacteria</taxon>
        <taxon>Pseudomonadati</taxon>
        <taxon>Bacteroidota</taxon>
        <taxon>Bacteroidia</taxon>
        <taxon>Bacteroidales</taxon>
        <taxon>Bacteroidaceae</taxon>
        <taxon>Phocaeicola</taxon>
    </lineage>
</organism>
<dbReference type="GO" id="GO:0009246">
    <property type="term" value="P:enterobacterial common antigen biosynthetic process"/>
    <property type="evidence" value="ECO:0007669"/>
    <property type="project" value="TreeGrafter"/>
</dbReference>
<feature type="transmembrane region" description="Helical" evidence="7">
    <location>
        <begin position="325"/>
        <end position="346"/>
    </location>
</feature>
<gene>
    <name evidence="9" type="ORF">GAY01_02195</name>
    <name evidence="10" type="ORF">VIC01_02595</name>
</gene>
<evidence type="ECO:0000256" key="1">
    <source>
        <dbReference type="ARBA" id="ARBA00004651"/>
    </source>
</evidence>
<feature type="transmembrane region" description="Helical" evidence="7">
    <location>
        <begin position="99"/>
        <end position="120"/>
    </location>
</feature>
<evidence type="ECO:0000256" key="4">
    <source>
        <dbReference type="ARBA" id="ARBA00022692"/>
    </source>
</evidence>
<dbReference type="Pfam" id="PF01757">
    <property type="entry name" value="Acyl_transf_3"/>
    <property type="match status" value="1"/>
</dbReference>
<dbReference type="Proteomes" id="UP000433382">
    <property type="component" value="Unassembled WGS sequence"/>
</dbReference>
<evidence type="ECO:0000313" key="12">
    <source>
        <dbReference type="Proteomes" id="UP000433382"/>
    </source>
</evidence>
<evidence type="ECO:0000313" key="10">
    <source>
        <dbReference type="EMBL" id="QEW37022.1"/>
    </source>
</evidence>
<feature type="transmembrane region" description="Helical" evidence="7">
    <location>
        <begin position="203"/>
        <end position="220"/>
    </location>
</feature>
<feature type="transmembrane region" description="Helical" evidence="7">
    <location>
        <begin position="60"/>
        <end position="78"/>
    </location>
</feature>
<feature type="transmembrane region" description="Helical" evidence="7">
    <location>
        <begin position="154"/>
        <end position="176"/>
    </location>
</feature>
<feature type="transmembrane region" description="Helical" evidence="7">
    <location>
        <begin position="289"/>
        <end position="313"/>
    </location>
</feature>
<keyword evidence="5 7" id="KW-1133">Transmembrane helix</keyword>
<sequence>MSSNNDRLSKTIMFLRFPLIVAVVFIHTNLADVMINGRLLVNEGQFPIHDLFRHIITNELARIAVPLFFFISGFLFFYHTDFSMKMYKQKLKKRVRTLLVPYLFWNTVVFLLFFLTQIFFSSMTSGRNKLIVDYGWLDWMNLFWNYREGMPVCYQFWFIRDLIFVVLFVPVLYYFIKYCKAFAVVLLGGLWLFDLWFDMPGVNIAAFFFFSLGAWFSIYRHDFTTIFLPLRWLATFLYLILMVVGTLLWYYKVSDCSWIYNVGIIVGLLTIVSWVAYNIERNILCVNTFLAGSAFFVYAYHGMPVAFLTKYWVRLCQPASELTMLTGYFLIPLLVTGIGIFCYSLLRKWFPAFTNLITGGR</sequence>
<keyword evidence="4 7" id="KW-0812">Transmembrane</keyword>
<reference evidence="10 11" key="2">
    <citation type="submission" date="2019-09" db="EMBL/GenBank/DDBJ databases">
        <title>Commensal-derived Metabolites Govern Vibrio cholerae Pathogenesis in Host.</title>
        <authorList>
            <person name="Yoon S.S."/>
            <person name="Yoon M.Y."/>
        </authorList>
    </citation>
    <scope>NUCLEOTIDE SEQUENCE [LARGE SCALE GENOMIC DNA]</scope>
    <source>
        <strain evidence="10 11">VIC01</strain>
    </source>
</reference>
<feature type="transmembrane region" description="Helical" evidence="7">
    <location>
        <begin position="232"/>
        <end position="251"/>
    </location>
</feature>
<dbReference type="GO" id="GO:0016413">
    <property type="term" value="F:O-acetyltransferase activity"/>
    <property type="evidence" value="ECO:0007669"/>
    <property type="project" value="TreeGrafter"/>
</dbReference>
<evidence type="ECO:0000259" key="8">
    <source>
        <dbReference type="Pfam" id="PF01757"/>
    </source>
</evidence>
<dbReference type="PANTHER" id="PTHR40074">
    <property type="entry name" value="O-ACETYLTRANSFERASE WECH"/>
    <property type="match status" value="1"/>
</dbReference>
<keyword evidence="6 7" id="KW-0472">Membrane</keyword>
<proteinExistence type="inferred from homology"/>
<evidence type="ECO:0000256" key="6">
    <source>
        <dbReference type="ARBA" id="ARBA00023136"/>
    </source>
</evidence>
<reference evidence="9 12" key="1">
    <citation type="journal article" date="2019" name="Nat. Med.">
        <title>A library of human gut bacterial isolates paired with longitudinal multiomics data enables mechanistic microbiome research.</title>
        <authorList>
            <person name="Poyet M."/>
            <person name="Groussin M."/>
            <person name="Gibbons S.M."/>
            <person name="Avila-Pacheco J."/>
            <person name="Jiang X."/>
            <person name="Kearney S.M."/>
            <person name="Perrotta A.R."/>
            <person name="Berdy B."/>
            <person name="Zhao S."/>
            <person name="Lieberman T.D."/>
            <person name="Swanson P.K."/>
            <person name="Smith M."/>
            <person name="Roesemann S."/>
            <person name="Alexander J.E."/>
            <person name="Rich S.A."/>
            <person name="Livny J."/>
            <person name="Vlamakis H."/>
            <person name="Clish C."/>
            <person name="Bullock K."/>
            <person name="Deik A."/>
            <person name="Scott J."/>
            <person name="Pierce K.A."/>
            <person name="Xavier R.J."/>
            <person name="Alm E.J."/>
        </authorList>
    </citation>
    <scope>NUCLEOTIDE SEQUENCE [LARGE SCALE GENOMIC DNA]</scope>
    <source>
        <strain evidence="9 12">BIOML-A73</strain>
    </source>
</reference>
<dbReference type="EMBL" id="WCZM01000002">
    <property type="protein sequence ID" value="KAB3573433.1"/>
    <property type="molecule type" value="Genomic_DNA"/>
</dbReference>
<evidence type="ECO:0000313" key="9">
    <source>
        <dbReference type="EMBL" id="KAB3573433.1"/>
    </source>
</evidence>
<dbReference type="PANTHER" id="PTHR40074:SF2">
    <property type="entry name" value="O-ACETYLTRANSFERASE WECH"/>
    <property type="match status" value="1"/>
</dbReference>
<keyword evidence="9" id="KW-0012">Acyltransferase</keyword>
<keyword evidence="3" id="KW-1003">Cell membrane</keyword>
<dbReference type="AlphaFoldDB" id="A0A5P3ATG2"/>
<name>A0A5P3ATG2_PHOVU</name>
<feature type="transmembrane region" description="Helical" evidence="7">
    <location>
        <begin position="257"/>
        <end position="277"/>
    </location>
</feature>
<evidence type="ECO:0000256" key="3">
    <source>
        <dbReference type="ARBA" id="ARBA00022475"/>
    </source>
</evidence>
<dbReference type="RefSeq" id="WP_005847797.1">
    <property type="nucleotide sequence ID" value="NZ_CACRTA010000027.1"/>
</dbReference>
<feature type="transmembrane region" description="Helical" evidence="7">
    <location>
        <begin position="12"/>
        <end position="30"/>
    </location>
</feature>
<comment type="similarity">
    <text evidence="2">Belongs to the acyltransferase 3 family.</text>
</comment>
<protein>
    <submittedName>
        <fullName evidence="9">Acyltransferase</fullName>
    </submittedName>
</protein>
<comment type="subcellular location">
    <subcellularLocation>
        <location evidence="1">Cell membrane</location>
        <topology evidence="1">Multi-pass membrane protein</topology>
    </subcellularLocation>
</comment>
<dbReference type="Proteomes" id="UP000326091">
    <property type="component" value="Chromosome"/>
</dbReference>
<evidence type="ECO:0000256" key="7">
    <source>
        <dbReference type="SAM" id="Phobius"/>
    </source>
</evidence>
<evidence type="ECO:0000313" key="11">
    <source>
        <dbReference type="Proteomes" id="UP000326091"/>
    </source>
</evidence>
<keyword evidence="9" id="KW-0808">Transferase</keyword>
<feature type="transmembrane region" description="Helical" evidence="7">
    <location>
        <begin position="181"/>
        <end position="197"/>
    </location>
</feature>
<evidence type="ECO:0000256" key="5">
    <source>
        <dbReference type="ARBA" id="ARBA00022989"/>
    </source>
</evidence>
<accession>A0A5P3ATG2</accession>
<dbReference type="GO" id="GO:0005886">
    <property type="term" value="C:plasma membrane"/>
    <property type="evidence" value="ECO:0007669"/>
    <property type="project" value="UniProtKB-SubCell"/>
</dbReference>
<feature type="domain" description="Acyltransferase 3" evidence="8">
    <location>
        <begin position="14"/>
        <end position="335"/>
    </location>
</feature>